<protein>
    <recommendedName>
        <fullName evidence="12">CAAX prenyl protease 2</fullName>
        <ecNumber evidence="11">3.4.26.1</ecNumber>
    </recommendedName>
    <alternativeName>
        <fullName evidence="9">Farnesylated proteins-converting enzyme 2</fullName>
    </alternativeName>
</protein>
<organism evidence="15">
    <name type="scientific">Oppiella nova</name>
    <dbReference type="NCBI Taxonomy" id="334625"/>
    <lineage>
        <taxon>Eukaryota</taxon>
        <taxon>Metazoa</taxon>
        <taxon>Ecdysozoa</taxon>
        <taxon>Arthropoda</taxon>
        <taxon>Chelicerata</taxon>
        <taxon>Arachnida</taxon>
        <taxon>Acari</taxon>
        <taxon>Acariformes</taxon>
        <taxon>Sarcoptiformes</taxon>
        <taxon>Oribatida</taxon>
        <taxon>Brachypylina</taxon>
        <taxon>Oppioidea</taxon>
        <taxon>Oppiidae</taxon>
        <taxon>Oppiella</taxon>
    </lineage>
</organism>
<evidence type="ECO:0000259" key="14">
    <source>
        <dbReference type="Pfam" id="PF02517"/>
    </source>
</evidence>
<dbReference type="InterPro" id="IPR039731">
    <property type="entry name" value="Rce1"/>
</dbReference>
<evidence type="ECO:0000256" key="1">
    <source>
        <dbReference type="ARBA" id="ARBA00004477"/>
    </source>
</evidence>
<keyword evidence="5" id="KW-0378">Hydrolase</keyword>
<feature type="transmembrane region" description="Helical" evidence="13">
    <location>
        <begin position="6"/>
        <end position="26"/>
    </location>
</feature>
<dbReference type="Pfam" id="PF02517">
    <property type="entry name" value="Rce1-like"/>
    <property type="match status" value="1"/>
</dbReference>
<evidence type="ECO:0000313" key="15">
    <source>
        <dbReference type="EMBL" id="CAD7637621.1"/>
    </source>
</evidence>
<keyword evidence="16" id="KW-1185">Reference proteome</keyword>
<evidence type="ECO:0000256" key="12">
    <source>
        <dbReference type="ARBA" id="ARBA00049763"/>
    </source>
</evidence>
<evidence type="ECO:0000256" key="4">
    <source>
        <dbReference type="ARBA" id="ARBA00022692"/>
    </source>
</evidence>
<evidence type="ECO:0000313" key="16">
    <source>
        <dbReference type="Proteomes" id="UP000728032"/>
    </source>
</evidence>
<dbReference type="OrthoDB" id="271604at2759"/>
<keyword evidence="6" id="KW-0256">Endoplasmic reticulum</keyword>
<dbReference type="GO" id="GO:0071586">
    <property type="term" value="P:CAAX-box protein processing"/>
    <property type="evidence" value="ECO:0007669"/>
    <property type="project" value="InterPro"/>
</dbReference>
<dbReference type="EMBL" id="CAJPVJ010000108">
    <property type="protein sequence ID" value="CAG2161031.1"/>
    <property type="molecule type" value="Genomic_DNA"/>
</dbReference>
<keyword evidence="4 13" id="KW-0812">Transmembrane</keyword>
<evidence type="ECO:0000256" key="2">
    <source>
        <dbReference type="ARBA" id="ARBA00006897"/>
    </source>
</evidence>
<sequence length="180" mass="20466">MDTCIITSTILSCLVSFLYVGSLYCWPKQTHRIGSLAVSLVIRNYMIAPITEELIFRGVLSTLLVKCWSLRSTLIMSSLLFGFSHSHHYIFEINDMRRVTARNYGPALEQMTYTTLFGMYASVVYFKSRLIISPILVHSFCNLMGFPDLGAITSSKHTFALTLTGFLLWLLSVFYVYSNL</sequence>
<evidence type="ECO:0000256" key="6">
    <source>
        <dbReference type="ARBA" id="ARBA00022824"/>
    </source>
</evidence>
<dbReference type="EC" id="3.4.26.1" evidence="11"/>
<name>A0A7R9L9M1_9ACAR</name>
<feature type="domain" description="CAAX prenyl protease 2/Lysostaphin resistance protein A-like" evidence="14">
    <location>
        <begin position="37"/>
        <end position="144"/>
    </location>
</feature>
<reference evidence="15" key="1">
    <citation type="submission" date="2020-11" db="EMBL/GenBank/DDBJ databases">
        <authorList>
            <person name="Tran Van P."/>
        </authorList>
    </citation>
    <scope>NUCLEOTIDE SEQUENCE</scope>
</reference>
<proteinExistence type="inferred from homology"/>
<evidence type="ECO:0000256" key="8">
    <source>
        <dbReference type="ARBA" id="ARBA00023136"/>
    </source>
</evidence>
<dbReference type="EMBL" id="OC914933">
    <property type="protein sequence ID" value="CAD7637621.1"/>
    <property type="molecule type" value="Genomic_DNA"/>
</dbReference>
<dbReference type="PANTHER" id="PTHR13046">
    <property type="entry name" value="PROTEASE U48 CAAX PRENYL PROTEASE RCE1"/>
    <property type="match status" value="1"/>
</dbReference>
<dbReference type="AlphaFoldDB" id="A0A7R9L9M1"/>
<accession>A0A7R9L9M1</accession>
<keyword evidence="8 13" id="KW-0472">Membrane</keyword>
<keyword evidence="7 13" id="KW-1133">Transmembrane helix</keyword>
<evidence type="ECO:0000256" key="10">
    <source>
        <dbReference type="ARBA" id="ARBA00047280"/>
    </source>
</evidence>
<evidence type="ECO:0000256" key="9">
    <source>
        <dbReference type="ARBA" id="ARBA00032607"/>
    </source>
</evidence>
<evidence type="ECO:0000256" key="5">
    <source>
        <dbReference type="ARBA" id="ARBA00022801"/>
    </source>
</evidence>
<dbReference type="PANTHER" id="PTHR13046:SF0">
    <property type="entry name" value="CAAX PRENYL PROTEASE 2"/>
    <property type="match status" value="1"/>
</dbReference>
<comment type="subcellular location">
    <subcellularLocation>
        <location evidence="1">Endoplasmic reticulum membrane</location>
        <topology evidence="1">Multi-pass membrane protein</topology>
    </subcellularLocation>
</comment>
<evidence type="ECO:0000256" key="7">
    <source>
        <dbReference type="ARBA" id="ARBA00022989"/>
    </source>
</evidence>
<comment type="catalytic activity">
    <reaction evidence="10">
        <text>Hydrolyzes the peptide bond -P2-(S-farnesyl or geranylgeranyl)C-P1'-P2'-P3'-COOH where P1' and P2' are amino acids with aliphatic sidechains and P3' is any C-terminal residue.</text>
        <dbReference type="EC" id="3.4.26.1"/>
    </reaction>
</comment>
<dbReference type="Proteomes" id="UP000728032">
    <property type="component" value="Unassembled WGS sequence"/>
</dbReference>
<comment type="similarity">
    <text evidence="2">Belongs to the peptidase U48 family.</text>
</comment>
<dbReference type="GO" id="GO:0005789">
    <property type="term" value="C:endoplasmic reticulum membrane"/>
    <property type="evidence" value="ECO:0007669"/>
    <property type="project" value="UniProtKB-SubCell"/>
</dbReference>
<keyword evidence="3" id="KW-0645">Protease</keyword>
<evidence type="ECO:0000256" key="3">
    <source>
        <dbReference type="ARBA" id="ARBA00022670"/>
    </source>
</evidence>
<dbReference type="GO" id="GO:0004222">
    <property type="term" value="F:metalloendopeptidase activity"/>
    <property type="evidence" value="ECO:0007669"/>
    <property type="project" value="InterPro"/>
</dbReference>
<dbReference type="InterPro" id="IPR003675">
    <property type="entry name" value="Rce1/LyrA-like_dom"/>
</dbReference>
<evidence type="ECO:0000256" key="11">
    <source>
        <dbReference type="ARBA" id="ARBA00049729"/>
    </source>
</evidence>
<evidence type="ECO:0000256" key="13">
    <source>
        <dbReference type="SAM" id="Phobius"/>
    </source>
</evidence>
<gene>
    <name evidence="15" type="ORF">ONB1V03_LOCUS926</name>
</gene>
<feature type="transmembrane region" description="Helical" evidence="13">
    <location>
        <begin position="159"/>
        <end position="177"/>
    </location>
</feature>